<sequence length="381" mass="43835">MRKTLQECINQGRSPFESRLIKLENLEEILQHSDDPVILYGAGGTCSEVLKRLFKRRILPFCITDSDPLKSGTSILHIPVLTPEDAIQKAGPNAICIVAIWSAATFYHEFIDRLNSIGYQRIYFLDIDFRPRLLPQEWVEDVRQNETMLLHIMDKLSDDKSKKRFEGFIYSNLTSKLNHCGVLGSYKSLDGDILHNDLISVGNQDVLVHCRNGFKDDNEKYLCTIAKMKEAYLFEPTWAGRTKTKEYLHQNNSDQVMVFPYLLGDQEVETDYVEKIFFSRFIDQEEYRTASAHSIRLDMLAEEIHPTMLHLDMSGKHIEALHGAQKMITENKPLIILSGFLFVSEVINIIQAFPQYSFSMRYFGGITMREGYTLIINANEG</sequence>
<keyword evidence="2" id="KW-1185">Reference proteome</keyword>
<dbReference type="AlphaFoldDB" id="A0A3D9KCH4"/>
<keyword evidence="1" id="KW-0489">Methyltransferase</keyword>
<protein>
    <submittedName>
        <fullName evidence="1">FkbM family methyltransferase</fullName>
    </submittedName>
</protein>
<keyword evidence="1" id="KW-0808">Transferase</keyword>
<dbReference type="SUPFAM" id="SSF53335">
    <property type="entry name" value="S-adenosyl-L-methionine-dependent methyltransferases"/>
    <property type="match status" value="1"/>
</dbReference>
<accession>A0A3D9KCH4</accession>
<dbReference type="OrthoDB" id="2676595at2"/>
<dbReference type="RefSeq" id="WP_116060607.1">
    <property type="nucleotide sequence ID" value="NZ_QRDZ01000007.1"/>
</dbReference>
<proteinExistence type="predicted"/>
<dbReference type="GO" id="GO:0008168">
    <property type="term" value="F:methyltransferase activity"/>
    <property type="evidence" value="ECO:0007669"/>
    <property type="project" value="UniProtKB-KW"/>
</dbReference>
<comment type="caution">
    <text evidence="1">The sequence shown here is derived from an EMBL/GenBank/DDBJ whole genome shotgun (WGS) entry which is preliminary data.</text>
</comment>
<dbReference type="EMBL" id="QRDZ01000007">
    <property type="protein sequence ID" value="RED83972.1"/>
    <property type="molecule type" value="Genomic_DNA"/>
</dbReference>
<dbReference type="GO" id="GO:0032259">
    <property type="term" value="P:methylation"/>
    <property type="evidence" value="ECO:0007669"/>
    <property type="project" value="UniProtKB-KW"/>
</dbReference>
<dbReference type="Proteomes" id="UP000256977">
    <property type="component" value="Unassembled WGS sequence"/>
</dbReference>
<organism evidence="1 2">
    <name type="scientific">Cohnella phaseoli</name>
    <dbReference type="NCBI Taxonomy" id="456490"/>
    <lineage>
        <taxon>Bacteria</taxon>
        <taxon>Bacillati</taxon>
        <taxon>Bacillota</taxon>
        <taxon>Bacilli</taxon>
        <taxon>Bacillales</taxon>
        <taxon>Paenibacillaceae</taxon>
        <taxon>Cohnella</taxon>
    </lineage>
</organism>
<evidence type="ECO:0000313" key="1">
    <source>
        <dbReference type="EMBL" id="RED83972.1"/>
    </source>
</evidence>
<evidence type="ECO:0000313" key="2">
    <source>
        <dbReference type="Proteomes" id="UP000256977"/>
    </source>
</evidence>
<dbReference type="Gene3D" id="3.40.50.720">
    <property type="entry name" value="NAD(P)-binding Rossmann-like Domain"/>
    <property type="match status" value="1"/>
</dbReference>
<gene>
    <name evidence="1" type="ORF">DFP98_10780</name>
</gene>
<dbReference type="InterPro" id="IPR029063">
    <property type="entry name" value="SAM-dependent_MTases_sf"/>
</dbReference>
<name>A0A3D9KCH4_9BACL</name>
<reference evidence="1 2" key="1">
    <citation type="submission" date="2018-07" db="EMBL/GenBank/DDBJ databases">
        <title>Genomic Encyclopedia of Type Strains, Phase III (KMG-III): the genomes of soil and plant-associated and newly described type strains.</title>
        <authorList>
            <person name="Whitman W."/>
        </authorList>
    </citation>
    <scope>NUCLEOTIDE SEQUENCE [LARGE SCALE GENOMIC DNA]</scope>
    <source>
        <strain evidence="1 2">CECT 7287</strain>
    </source>
</reference>
<dbReference type="Gene3D" id="3.40.50.150">
    <property type="entry name" value="Vaccinia Virus protein VP39"/>
    <property type="match status" value="1"/>
</dbReference>